<proteinExistence type="predicted"/>
<accession>A0A066WE44</accession>
<gene>
    <name evidence="1" type="ORF">K437DRAFT_24778</name>
</gene>
<dbReference type="HOGENOM" id="CLU_1556350_0_0_1"/>
<comment type="caution">
    <text evidence="1">The sequence shown here is derived from an EMBL/GenBank/DDBJ whole genome shotgun (WGS) entry which is preliminary data.</text>
</comment>
<dbReference type="Proteomes" id="UP000027361">
    <property type="component" value="Unassembled WGS sequence"/>
</dbReference>
<evidence type="ECO:0000313" key="2">
    <source>
        <dbReference type="Proteomes" id="UP000027361"/>
    </source>
</evidence>
<dbReference type="RefSeq" id="XP_013245051.1">
    <property type="nucleotide sequence ID" value="XM_013389597.1"/>
</dbReference>
<evidence type="ECO:0000313" key="1">
    <source>
        <dbReference type="EMBL" id="KDN52227.1"/>
    </source>
</evidence>
<reference evidence="1 2" key="1">
    <citation type="submission" date="2014-05" db="EMBL/GenBank/DDBJ databases">
        <title>Draft genome sequence of a rare smut relative, Tilletiaria anomala UBC 951.</title>
        <authorList>
            <consortium name="DOE Joint Genome Institute"/>
            <person name="Toome M."/>
            <person name="Kuo A."/>
            <person name="Henrissat B."/>
            <person name="Lipzen A."/>
            <person name="Tritt A."/>
            <person name="Yoshinaga Y."/>
            <person name="Zane M."/>
            <person name="Barry K."/>
            <person name="Grigoriev I.V."/>
            <person name="Spatafora J.W."/>
            <person name="Aimea M.C."/>
        </authorList>
    </citation>
    <scope>NUCLEOTIDE SEQUENCE [LARGE SCALE GENOMIC DNA]</scope>
    <source>
        <strain evidence="1 2">UBC 951</strain>
    </source>
</reference>
<sequence length="172" mass="19018">MGWLYQGYDHRQVPLRILSFLCVVSARCQCCGRGRPPLAYCITNDRRSKILKRCAVSNFILLGINVTNLHGAQRECDSPMVAADAFHNVSLAPPAPSHIRLYAFRCDDSTSNLVLLLQHSYRIVTTRTNRPALAGARAWPRSSACVSASASAAWMSINPPYLTRISHQFGAT</sequence>
<protein>
    <submittedName>
        <fullName evidence="1">Uncharacterized protein</fullName>
    </submittedName>
</protein>
<dbReference type="GeneID" id="25263269"/>
<organism evidence="1 2">
    <name type="scientific">Tilletiaria anomala (strain ATCC 24038 / CBS 436.72 / UBC 951)</name>
    <dbReference type="NCBI Taxonomy" id="1037660"/>
    <lineage>
        <taxon>Eukaryota</taxon>
        <taxon>Fungi</taxon>
        <taxon>Dikarya</taxon>
        <taxon>Basidiomycota</taxon>
        <taxon>Ustilaginomycotina</taxon>
        <taxon>Exobasidiomycetes</taxon>
        <taxon>Georgefischeriales</taxon>
        <taxon>Tilletiariaceae</taxon>
        <taxon>Tilletiaria</taxon>
    </lineage>
</organism>
<dbReference type="AlphaFoldDB" id="A0A066WE44"/>
<dbReference type="InParanoid" id="A0A066WE44"/>
<dbReference type="EMBL" id="JMSN01000012">
    <property type="protein sequence ID" value="KDN52227.1"/>
    <property type="molecule type" value="Genomic_DNA"/>
</dbReference>
<name>A0A066WE44_TILAU</name>
<keyword evidence="2" id="KW-1185">Reference proteome</keyword>